<gene>
    <name evidence="1" type="ORF">GH807_03520</name>
</gene>
<proteinExistence type="predicted"/>
<name>A0ABR6WI46_9FIRM</name>
<dbReference type="Proteomes" id="UP000653358">
    <property type="component" value="Unassembled WGS sequence"/>
</dbReference>
<reference evidence="1 2" key="1">
    <citation type="journal article" date="2020" name="mSystems">
        <title>Defining Genomic and Predicted Metabolic Features of the Acetobacterium Genus.</title>
        <authorList>
            <person name="Ross D.E."/>
            <person name="Marshall C.W."/>
            <person name="Gulliver D."/>
            <person name="May H.D."/>
            <person name="Norman R.S."/>
        </authorList>
    </citation>
    <scope>NUCLEOTIDE SEQUENCE [LARGE SCALE GENOMIC DNA]</scope>
    <source>
        <strain evidence="1 2">DSM 9173</strain>
    </source>
</reference>
<keyword evidence="2" id="KW-1185">Reference proteome</keyword>
<sequence length="86" mass="9892">MIDLDLRKLTFSDDLYLSNTTGEVLKGDYQNGILEVMGDRGEISTFDSVYEVVQPKLDRLTWHAKYRPIKSEMDEVLGYEEIGKDS</sequence>
<accession>A0ABR6WI46</accession>
<comment type="caution">
    <text evidence="1">The sequence shown here is derived from an EMBL/GenBank/DDBJ whole genome shotgun (WGS) entry which is preliminary data.</text>
</comment>
<protein>
    <submittedName>
        <fullName evidence="1">Uncharacterized protein</fullName>
    </submittedName>
</protein>
<evidence type="ECO:0000313" key="1">
    <source>
        <dbReference type="EMBL" id="MBC3796117.1"/>
    </source>
</evidence>
<dbReference type="EMBL" id="WJBB01000003">
    <property type="protein sequence ID" value="MBC3796117.1"/>
    <property type="molecule type" value="Genomic_DNA"/>
</dbReference>
<dbReference type="RefSeq" id="WP_148602821.1">
    <property type="nucleotide sequence ID" value="NZ_RXYB01000004.1"/>
</dbReference>
<evidence type="ECO:0000313" key="2">
    <source>
        <dbReference type="Proteomes" id="UP000653358"/>
    </source>
</evidence>
<organism evidence="1 2">
    <name type="scientific">Acetobacterium tundrae</name>
    <dbReference type="NCBI Taxonomy" id="132932"/>
    <lineage>
        <taxon>Bacteria</taxon>
        <taxon>Bacillati</taxon>
        <taxon>Bacillota</taxon>
        <taxon>Clostridia</taxon>
        <taxon>Eubacteriales</taxon>
        <taxon>Eubacteriaceae</taxon>
        <taxon>Acetobacterium</taxon>
    </lineage>
</organism>